<feature type="domain" description="F-box" evidence="1">
    <location>
        <begin position="25"/>
        <end position="70"/>
    </location>
</feature>
<dbReference type="SUPFAM" id="SSF81383">
    <property type="entry name" value="F-box domain"/>
    <property type="match status" value="1"/>
</dbReference>
<dbReference type="Pfam" id="PF12937">
    <property type="entry name" value="F-box-like"/>
    <property type="match status" value="1"/>
</dbReference>
<dbReference type="OrthoDB" id="2915292at2759"/>
<name>A0A5C3LUM6_9AGAR</name>
<keyword evidence="3" id="KW-1185">Reference proteome</keyword>
<protein>
    <recommendedName>
        <fullName evidence="1">F-box domain-containing protein</fullName>
    </recommendedName>
</protein>
<dbReference type="EMBL" id="ML213618">
    <property type="protein sequence ID" value="TFK35806.1"/>
    <property type="molecule type" value="Genomic_DNA"/>
</dbReference>
<evidence type="ECO:0000313" key="3">
    <source>
        <dbReference type="Proteomes" id="UP000308652"/>
    </source>
</evidence>
<organism evidence="2 3">
    <name type="scientific">Crucibulum laeve</name>
    <dbReference type="NCBI Taxonomy" id="68775"/>
    <lineage>
        <taxon>Eukaryota</taxon>
        <taxon>Fungi</taxon>
        <taxon>Dikarya</taxon>
        <taxon>Basidiomycota</taxon>
        <taxon>Agaricomycotina</taxon>
        <taxon>Agaricomycetes</taxon>
        <taxon>Agaricomycetidae</taxon>
        <taxon>Agaricales</taxon>
        <taxon>Agaricineae</taxon>
        <taxon>Nidulariaceae</taxon>
        <taxon>Crucibulum</taxon>
    </lineage>
</organism>
<dbReference type="PROSITE" id="PS50181">
    <property type="entry name" value="FBOX"/>
    <property type="match status" value="1"/>
</dbReference>
<dbReference type="AlphaFoldDB" id="A0A5C3LUM6"/>
<dbReference type="Proteomes" id="UP000308652">
    <property type="component" value="Unassembled WGS sequence"/>
</dbReference>
<accession>A0A5C3LUM6</accession>
<dbReference type="InterPro" id="IPR036047">
    <property type="entry name" value="F-box-like_dom_sf"/>
</dbReference>
<proteinExistence type="predicted"/>
<dbReference type="InterPro" id="IPR001810">
    <property type="entry name" value="F-box_dom"/>
</dbReference>
<reference evidence="2 3" key="1">
    <citation type="journal article" date="2019" name="Nat. Ecol. Evol.">
        <title>Megaphylogeny resolves global patterns of mushroom evolution.</title>
        <authorList>
            <person name="Varga T."/>
            <person name="Krizsan K."/>
            <person name="Foldi C."/>
            <person name="Dima B."/>
            <person name="Sanchez-Garcia M."/>
            <person name="Sanchez-Ramirez S."/>
            <person name="Szollosi G.J."/>
            <person name="Szarkandi J.G."/>
            <person name="Papp V."/>
            <person name="Albert L."/>
            <person name="Andreopoulos W."/>
            <person name="Angelini C."/>
            <person name="Antonin V."/>
            <person name="Barry K.W."/>
            <person name="Bougher N.L."/>
            <person name="Buchanan P."/>
            <person name="Buyck B."/>
            <person name="Bense V."/>
            <person name="Catcheside P."/>
            <person name="Chovatia M."/>
            <person name="Cooper J."/>
            <person name="Damon W."/>
            <person name="Desjardin D."/>
            <person name="Finy P."/>
            <person name="Geml J."/>
            <person name="Haridas S."/>
            <person name="Hughes K."/>
            <person name="Justo A."/>
            <person name="Karasinski D."/>
            <person name="Kautmanova I."/>
            <person name="Kiss B."/>
            <person name="Kocsube S."/>
            <person name="Kotiranta H."/>
            <person name="LaButti K.M."/>
            <person name="Lechner B.E."/>
            <person name="Liimatainen K."/>
            <person name="Lipzen A."/>
            <person name="Lukacs Z."/>
            <person name="Mihaltcheva S."/>
            <person name="Morgado L.N."/>
            <person name="Niskanen T."/>
            <person name="Noordeloos M.E."/>
            <person name="Ohm R.A."/>
            <person name="Ortiz-Santana B."/>
            <person name="Ovrebo C."/>
            <person name="Racz N."/>
            <person name="Riley R."/>
            <person name="Savchenko A."/>
            <person name="Shiryaev A."/>
            <person name="Soop K."/>
            <person name="Spirin V."/>
            <person name="Szebenyi C."/>
            <person name="Tomsovsky M."/>
            <person name="Tulloss R.E."/>
            <person name="Uehling J."/>
            <person name="Grigoriev I.V."/>
            <person name="Vagvolgyi C."/>
            <person name="Papp T."/>
            <person name="Martin F.M."/>
            <person name="Miettinen O."/>
            <person name="Hibbett D.S."/>
            <person name="Nagy L.G."/>
        </authorList>
    </citation>
    <scope>NUCLEOTIDE SEQUENCE [LARGE SCALE GENOMIC DNA]</scope>
    <source>
        <strain evidence="2 3">CBS 166.37</strain>
    </source>
</reference>
<evidence type="ECO:0000313" key="2">
    <source>
        <dbReference type="EMBL" id="TFK35806.1"/>
    </source>
</evidence>
<evidence type="ECO:0000259" key="1">
    <source>
        <dbReference type="PROSITE" id="PS50181"/>
    </source>
</evidence>
<sequence>MLWFKSSLIKIHISSIFFKKTHRPSTHFLELPIELCLYIAEFIPKDDMRKLAGVNRAFYELVMDDLYHQLTFVYSNSWLFIFLLESLKNPTLAKRVHTLHTLKIWPGAVDDALNSPNIYILVNQLSSYPVITPVFWARILSLHGARADVSQISIYHHFLLLKSAACSSWMYLKGYHL</sequence>
<gene>
    <name evidence="2" type="ORF">BDQ12DRAFT_264165</name>
</gene>